<comment type="caution">
    <text evidence="3">The sequence shown here is derived from an EMBL/GenBank/DDBJ whole genome shotgun (WGS) entry which is preliminary data.</text>
</comment>
<keyword evidence="4" id="KW-1185">Reference proteome</keyword>
<feature type="domain" description="PDZ" evidence="2">
    <location>
        <begin position="94"/>
        <end position="178"/>
    </location>
</feature>
<dbReference type="InterPro" id="IPR041489">
    <property type="entry name" value="PDZ_6"/>
</dbReference>
<evidence type="ECO:0000313" key="3">
    <source>
        <dbReference type="EMBL" id="MBK1790067.1"/>
    </source>
</evidence>
<evidence type="ECO:0000313" key="4">
    <source>
        <dbReference type="Proteomes" id="UP000624703"/>
    </source>
</evidence>
<sequence length="223" mass="24761">MNILHKLLILATIATCPAIAAESKLAPIDLELLAFADTGDIALLDKITEIALADPQNSLPVINKHYLTARSNEEQLLLQHLLRTLFEATVELPGPSSFHGIKLTWYIDYSDGNLSTYPLVARVEQDSPAELAGFREGDCIVSINSKDCRGHNSKLVALETLNTVQPDSEVVIEIRRTGWVLTGQNLKNKPHTLTLKPIKLETQHDLTDYQDMMFGVWLSKIGH</sequence>
<feature type="chain" id="PRO_5035154355" evidence="1">
    <location>
        <begin position="21"/>
        <end position="223"/>
    </location>
</feature>
<protein>
    <submittedName>
        <fullName evidence="3">PDZ domain-containing protein</fullName>
    </submittedName>
</protein>
<evidence type="ECO:0000256" key="1">
    <source>
        <dbReference type="SAM" id="SignalP"/>
    </source>
</evidence>
<reference evidence="3" key="1">
    <citation type="submission" date="2021-01" db="EMBL/GenBank/DDBJ databases">
        <title>Modified the classification status of verrucomicrobia.</title>
        <authorList>
            <person name="Feng X."/>
        </authorList>
    </citation>
    <scope>NUCLEOTIDE SEQUENCE</scope>
    <source>
        <strain evidence="3">_KCTC 22039</strain>
    </source>
</reference>
<evidence type="ECO:0000259" key="2">
    <source>
        <dbReference type="SMART" id="SM00228"/>
    </source>
</evidence>
<dbReference type="Proteomes" id="UP000624703">
    <property type="component" value="Unassembled WGS sequence"/>
</dbReference>
<dbReference type="SUPFAM" id="SSF50156">
    <property type="entry name" value="PDZ domain-like"/>
    <property type="match status" value="1"/>
</dbReference>
<dbReference type="Pfam" id="PF17820">
    <property type="entry name" value="PDZ_6"/>
    <property type="match status" value="1"/>
</dbReference>
<dbReference type="RefSeq" id="WP_200310107.1">
    <property type="nucleotide sequence ID" value="NZ_JAENIM010000016.1"/>
</dbReference>
<feature type="signal peptide" evidence="1">
    <location>
        <begin position="1"/>
        <end position="20"/>
    </location>
</feature>
<dbReference type="EMBL" id="JAENIM010000016">
    <property type="protein sequence ID" value="MBK1790067.1"/>
    <property type="molecule type" value="Genomic_DNA"/>
</dbReference>
<organism evidence="3 4">
    <name type="scientific">Persicirhabdus sediminis</name>
    <dbReference type="NCBI Taxonomy" id="454144"/>
    <lineage>
        <taxon>Bacteria</taxon>
        <taxon>Pseudomonadati</taxon>
        <taxon>Verrucomicrobiota</taxon>
        <taxon>Verrucomicrobiia</taxon>
        <taxon>Verrucomicrobiales</taxon>
        <taxon>Verrucomicrobiaceae</taxon>
        <taxon>Persicirhabdus</taxon>
    </lineage>
</organism>
<accession>A0A8J7MAW1</accession>
<dbReference type="SMART" id="SM00228">
    <property type="entry name" value="PDZ"/>
    <property type="match status" value="1"/>
</dbReference>
<dbReference type="AlphaFoldDB" id="A0A8J7MAW1"/>
<proteinExistence type="predicted"/>
<name>A0A8J7MAW1_9BACT</name>
<gene>
    <name evidence="3" type="ORF">JIN82_02730</name>
</gene>
<dbReference type="InterPro" id="IPR036034">
    <property type="entry name" value="PDZ_sf"/>
</dbReference>
<dbReference type="InterPro" id="IPR001478">
    <property type="entry name" value="PDZ"/>
</dbReference>
<keyword evidence="1" id="KW-0732">Signal</keyword>
<dbReference type="Gene3D" id="2.30.42.10">
    <property type="match status" value="1"/>
</dbReference>